<reference evidence="2 3" key="1">
    <citation type="submission" date="2018-06" db="EMBL/GenBank/DDBJ databases">
        <title>Three novel Pseudomonas species isolated from symptomatic oak.</title>
        <authorList>
            <person name="Bueno-Gonzalez V."/>
            <person name="Brady C."/>
        </authorList>
    </citation>
    <scope>NUCLEOTIDE SEQUENCE [LARGE SCALE GENOMIC DNA]</scope>
    <source>
        <strain evidence="2 3">P17C</strain>
    </source>
</reference>
<dbReference type="InterPro" id="IPR008894">
    <property type="entry name" value="QdtA_cupin_dom"/>
</dbReference>
<name>A0A4Q9R764_9GAMM</name>
<accession>A0A4Q9R764</accession>
<evidence type="ECO:0000313" key="2">
    <source>
        <dbReference type="EMBL" id="TBU95735.1"/>
    </source>
</evidence>
<proteinExistence type="predicted"/>
<evidence type="ECO:0000259" key="1">
    <source>
        <dbReference type="Pfam" id="PF05523"/>
    </source>
</evidence>
<protein>
    <submittedName>
        <fullName evidence="2">dTDP-6-deoxy-3,4-keto-hexulose isomerase</fullName>
    </submittedName>
</protein>
<sequence>MPCRCQLLFQARRVSVDYQLIDFDVKGDATGSLVAIEGAGNIPFKIKRVYYIYGTTSAAVRGRHAHRRLQQLIFCPIGSCEFTLDDGRERQTIRLQHPNQGLYIKNSIWREFNNFSPDCVVMVLASECYDESDYIRNYDEFLREVRG</sequence>
<evidence type="ECO:0000313" key="3">
    <source>
        <dbReference type="Proteomes" id="UP000292639"/>
    </source>
</evidence>
<dbReference type="Gene3D" id="2.60.120.10">
    <property type="entry name" value="Jelly Rolls"/>
    <property type="match status" value="1"/>
</dbReference>
<organism evidence="2 3">
    <name type="scientific">Stutzerimonas kirkiae</name>
    <dbReference type="NCBI Taxonomy" id="2211392"/>
    <lineage>
        <taxon>Bacteria</taxon>
        <taxon>Pseudomonadati</taxon>
        <taxon>Pseudomonadota</taxon>
        <taxon>Gammaproteobacteria</taxon>
        <taxon>Pseudomonadales</taxon>
        <taxon>Pseudomonadaceae</taxon>
        <taxon>Stutzerimonas</taxon>
    </lineage>
</organism>
<comment type="caution">
    <text evidence="2">The sequence shown here is derived from an EMBL/GenBank/DDBJ whole genome shotgun (WGS) entry which is preliminary data.</text>
</comment>
<dbReference type="GO" id="GO:0016853">
    <property type="term" value="F:isomerase activity"/>
    <property type="evidence" value="ECO:0007669"/>
    <property type="project" value="UniProtKB-KW"/>
</dbReference>
<dbReference type="EMBL" id="QJUP01000015">
    <property type="protein sequence ID" value="TBU95735.1"/>
    <property type="molecule type" value="Genomic_DNA"/>
</dbReference>
<keyword evidence="3" id="KW-1185">Reference proteome</keyword>
<dbReference type="Pfam" id="PF05523">
    <property type="entry name" value="FdtA"/>
    <property type="match status" value="1"/>
</dbReference>
<dbReference type="InterPro" id="IPR014710">
    <property type="entry name" value="RmlC-like_jellyroll"/>
</dbReference>
<dbReference type="InterPro" id="IPR011051">
    <property type="entry name" value="RmlC_Cupin_sf"/>
</dbReference>
<dbReference type="AlphaFoldDB" id="A0A4Q9R764"/>
<feature type="domain" description="Sugar 3,4-ketoisomerase QdtA cupin" evidence="1">
    <location>
        <begin position="17"/>
        <end position="145"/>
    </location>
</feature>
<keyword evidence="2" id="KW-0413">Isomerase</keyword>
<dbReference type="CDD" id="cd20292">
    <property type="entry name" value="cupin_QdtA-like"/>
    <property type="match status" value="1"/>
</dbReference>
<dbReference type="Proteomes" id="UP000292639">
    <property type="component" value="Unassembled WGS sequence"/>
</dbReference>
<dbReference type="SUPFAM" id="SSF51182">
    <property type="entry name" value="RmlC-like cupins"/>
    <property type="match status" value="1"/>
</dbReference>
<gene>
    <name evidence="2" type="ORF">DNJ96_11700</name>
</gene>